<feature type="region of interest" description="Disordered" evidence="1">
    <location>
        <begin position="1"/>
        <end position="32"/>
    </location>
</feature>
<accession>A0A9D4Z6A2</accession>
<protein>
    <submittedName>
        <fullName evidence="2">Uncharacterized protein</fullName>
    </submittedName>
</protein>
<name>A0A9D4Z6A2_ADICA</name>
<dbReference type="Proteomes" id="UP000886520">
    <property type="component" value="Chromosome 21"/>
</dbReference>
<evidence type="ECO:0000313" key="2">
    <source>
        <dbReference type="EMBL" id="KAI5062919.1"/>
    </source>
</evidence>
<reference evidence="2" key="1">
    <citation type="submission" date="2021-01" db="EMBL/GenBank/DDBJ databases">
        <title>Adiantum capillus-veneris genome.</title>
        <authorList>
            <person name="Fang Y."/>
            <person name="Liao Q."/>
        </authorList>
    </citation>
    <scope>NUCLEOTIDE SEQUENCE</scope>
    <source>
        <strain evidence="2">H3</strain>
        <tissue evidence="2">Leaf</tissue>
    </source>
</reference>
<sequence length="112" mass="12701">MVSYPFEPVTTAIQKRSTSHEEQKGPRRHRSTRTRVEAFMAALSFLPSASAIEEVTSKESVWKPPWLQPQLLKFDPCKATYVEAVDAGIVRTDSSRQRCHDPHCFLRNNAGT</sequence>
<gene>
    <name evidence="2" type="ORF">GOP47_0021466</name>
</gene>
<comment type="caution">
    <text evidence="2">The sequence shown here is derived from an EMBL/GenBank/DDBJ whole genome shotgun (WGS) entry which is preliminary data.</text>
</comment>
<proteinExistence type="predicted"/>
<keyword evidence="3" id="KW-1185">Reference proteome</keyword>
<dbReference type="EMBL" id="JABFUD020000021">
    <property type="protein sequence ID" value="KAI5062919.1"/>
    <property type="molecule type" value="Genomic_DNA"/>
</dbReference>
<evidence type="ECO:0000313" key="3">
    <source>
        <dbReference type="Proteomes" id="UP000886520"/>
    </source>
</evidence>
<dbReference type="OrthoDB" id="10507191at2759"/>
<evidence type="ECO:0000256" key="1">
    <source>
        <dbReference type="SAM" id="MobiDB-lite"/>
    </source>
</evidence>
<organism evidence="2 3">
    <name type="scientific">Adiantum capillus-veneris</name>
    <name type="common">Maidenhair fern</name>
    <dbReference type="NCBI Taxonomy" id="13818"/>
    <lineage>
        <taxon>Eukaryota</taxon>
        <taxon>Viridiplantae</taxon>
        <taxon>Streptophyta</taxon>
        <taxon>Embryophyta</taxon>
        <taxon>Tracheophyta</taxon>
        <taxon>Polypodiopsida</taxon>
        <taxon>Polypodiidae</taxon>
        <taxon>Polypodiales</taxon>
        <taxon>Pteridineae</taxon>
        <taxon>Pteridaceae</taxon>
        <taxon>Vittarioideae</taxon>
        <taxon>Adiantum</taxon>
    </lineage>
</organism>
<dbReference type="AlphaFoldDB" id="A0A9D4Z6A2"/>